<comment type="caution">
    <text evidence="9">The sequence shown here is derived from an EMBL/GenBank/DDBJ whole genome shotgun (WGS) entry which is preliminary data.</text>
</comment>
<dbReference type="PANTHER" id="PTHR13334">
    <property type="entry name" value="MITOCHONDRIAL 28S RIBOSOMAL PROTEIN S10"/>
    <property type="match status" value="1"/>
</dbReference>
<keyword evidence="10" id="KW-1185">Reference proteome</keyword>
<protein>
    <recommendedName>
        <fullName evidence="6">Small ribosomal subunit protein uS10m</fullName>
    </recommendedName>
    <alternativeName>
        <fullName evidence="7">28S ribosomal protein S10, mitochondrial</fullName>
    </alternativeName>
</protein>
<proteinExistence type="inferred from homology"/>
<keyword evidence="3" id="KW-0689">Ribosomal protein</keyword>
<accession>A0A7D9I4A6</accession>
<keyword evidence="5" id="KW-0687">Ribonucleoprotein</keyword>
<dbReference type="InterPro" id="IPR040055">
    <property type="entry name" value="Ribosomal_uS10m"/>
</dbReference>
<dbReference type="InterPro" id="IPR027486">
    <property type="entry name" value="Ribosomal_uS10_dom"/>
</dbReference>
<dbReference type="GO" id="GO:0006412">
    <property type="term" value="P:translation"/>
    <property type="evidence" value="ECO:0007669"/>
    <property type="project" value="InterPro"/>
</dbReference>
<evidence type="ECO:0000313" key="10">
    <source>
        <dbReference type="Proteomes" id="UP001152795"/>
    </source>
</evidence>
<gene>
    <name evidence="9" type="ORF">PACLA_8A023870</name>
</gene>
<dbReference type="PANTHER" id="PTHR13334:SF4">
    <property type="entry name" value="SMALL RIBOSOMAL SUBUNIT PROTEIN US10M"/>
    <property type="match status" value="1"/>
</dbReference>
<evidence type="ECO:0000256" key="6">
    <source>
        <dbReference type="ARBA" id="ARBA00035261"/>
    </source>
</evidence>
<organism evidence="9 10">
    <name type="scientific">Paramuricea clavata</name>
    <name type="common">Red gorgonian</name>
    <name type="synonym">Violescent sea-whip</name>
    <dbReference type="NCBI Taxonomy" id="317549"/>
    <lineage>
        <taxon>Eukaryota</taxon>
        <taxon>Metazoa</taxon>
        <taxon>Cnidaria</taxon>
        <taxon>Anthozoa</taxon>
        <taxon>Octocorallia</taxon>
        <taxon>Malacalcyonacea</taxon>
        <taxon>Plexauridae</taxon>
        <taxon>Paramuricea</taxon>
    </lineage>
</organism>
<sequence>MNFARRLTSKVNWFDRISLRFPCSGNAQLKIFYPYHAKCHSTETRRRGPPMVTDEVPVDTTKYSDVLIKLNGYDPAVLTSFYHYVDQAARSMKFDVTKKFNLATEAFSVTLANPPHFFREKNMQYNFKNHGRMIQIESIPSEMADIFLQCVQKNIPPGVSVQFELKKWQDFVSPPSQRSGEAVY</sequence>
<evidence type="ECO:0000256" key="2">
    <source>
        <dbReference type="ARBA" id="ARBA00007102"/>
    </source>
</evidence>
<comment type="similarity">
    <text evidence="2">Belongs to the universal ribosomal protein uS10 family.</text>
</comment>
<keyword evidence="4" id="KW-0496">Mitochondrion</keyword>
<evidence type="ECO:0000256" key="7">
    <source>
        <dbReference type="ARBA" id="ARBA00035544"/>
    </source>
</evidence>
<evidence type="ECO:0000256" key="4">
    <source>
        <dbReference type="ARBA" id="ARBA00023128"/>
    </source>
</evidence>
<feature type="domain" description="Small ribosomal subunit protein uS10" evidence="8">
    <location>
        <begin position="67"/>
        <end position="164"/>
    </location>
</feature>
<evidence type="ECO:0000256" key="3">
    <source>
        <dbReference type="ARBA" id="ARBA00022980"/>
    </source>
</evidence>
<dbReference type="GO" id="GO:0003735">
    <property type="term" value="F:structural constituent of ribosome"/>
    <property type="evidence" value="ECO:0007669"/>
    <property type="project" value="InterPro"/>
</dbReference>
<dbReference type="EMBL" id="CACRXK020002948">
    <property type="protein sequence ID" value="CAB3996803.1"/>
    <property type="molecule type" value="Genomic_DNA"/>
</dbReference>
<dbReference type="Gene3D" id="3.30.70.600">
    <property type="entry name" value="Ribosomal protein S10 domain"/>
    <property type="match status" value="1"/>
</dbReference>
<dbReference type="Pfam" id="PF00338">
    <property type="entry name" value="Ribosomal_S10"/>
    <property type="match status" value="1"/>
</dbReference>
<dbReference type="SUPFAM" id="SSF54999">
    <property type="entry name" value="Ribosomal protein S10"/>
    <property type="match status" value="1"/>
</dbReference>
<dbReference type="HAMAP" id="MF_00508">
    <property type="entry name" value="Ribosomal_uS10"/>
    <property type="match status" value="1"/>
</dbReference>
<dbReference type="SMART" id="SM01403">
    <property type="entry name" value="Ribosomal_S10"/>
    <property type="match status" value="1"/>
</dbReference>
<dbReference type="OrthoDB" id="5984298at2759"/>
<evidence type="ECO:0000256" key="1">
    <source>
        <dbReference type="ARBA" id="ARBA00004173"/>
    </source>
</evidence>
<evidence type="ECO:0000313" key="9">
    <source>
        <dbReference type="EMBL" id="CAB3996803.1"/>
    </source>
</evidence>
<dbReference type="GO" id="GO:0005763">
    <property type="term" value="C:mitochondrial small ribosomal subunit"/>
    <property type="evidence" value="ECO:0007669"/>
    <property type="project" value="InterPro"/>
</dbReference>
<dbReference type="Proteomes" id="UP001152795">
    <property type="component" value="Unassembled WGS sequence"/>
</dbReference>
<evidence type="ECO:0000256" key="5">
    <source>
        <dbReference type="ARBA" id="ARBA00023274"/>
    </source>
</evidence>
<dbReference type="InterPro" id="IPR036838">
    <property type="entry name" value="Ribosomal_uS10_dom_sf"/>
</dbReference>
<name>A0A7D9I4A6_PARCT</name>
<reference evidence="9" key="1">
    <citation type="submission" date="2020-04" db="EMBL/GenBank/DDBJ databases">
        <authorList>
            <person name="Alioto T."/>
            <person name="Alioto T."/>
            <person name="Gomez Garrido J."/>
        </authorList>
    </citation>
    <scope>NUCLEOTIDE SEQUENCE</scope>
    <source>
        <strain evidence="9">A484AB</strain>
    </source>
</reference>
<dbReference type="InterPro" id="IPR001848">
    <property type="entry name" value="Ribosomal_uS10"/>
</dbReference>
<dbReference type="AlphaFoldDB" id="A0A7D9I4A6"/>
<comment type="subcellular location">
    <subcellularLocation>
        <location evidence="1">Mitochondrion</location>
    </subcellularLocation>
</comment>
<evidence type="ECO:0000259" key="8">
    <source>
        <dbReference type="SMART" id="SM01403"/>
    </source>
</evidence>